<sequence>MTSTTDLVGGPFAVIESDPGVFTSLTRRLGIRRLELVELYDIEPWAVDHLSPYGLIFCFMWRKDTHRPTDFNDPAAERVWFANQLSDDACATHAILNVLLNCPSIDIGDELRAFRKETEHMSPVMRGLAITNSPLIRPAHNSFARPSDIRSSLSSIATATLDAIKRKEKQRKEEAAAAKPPPAKRAKLTKAPTKRKPKPKGKKKAADTETEEDTYHFIGYVPAHGKVWELDGLKSGPLEVGELPTPPTHTYHTRSSSSSSTQPIDPESTHGWMDIARPALRMKMDKYGGSGSDNSNIRFSLLAIVDDGYMTASDELELLKRERATIERRLEMGWDARVDQALLSAALTAFELPHSGRTYAPDFGARKMERDMEIMKLGPEELLAAWEECVRKAVAAKVGVEDEYSKGVRANTDHVKRTFDYEPFIREYLRSLQEAGLLNPLLDRDSDGKKRRGRKAVAAKS</sequence>
<dbReference type="PROSITE" id="PS52049">
    <property type="entry name" value="ULD"/>
    <property type="match status" value="1"/>
</dbReference>
<evidence type="ECO:0000256" key="7">
    <source>
        <dbReference type="ARBA" id="ARBA00022807"/>
    </source>
</evidence>
<dbReference type="SUPFAM" id="SSF54001">
    <property type="entry name" value="Cysteine proteinases"/>
    <property type="match status" value="1"/>
</dbReference>
<feature type="active site" description="Proton donor" evidence="8">
    <location>
        <position position="216"/>
    </location>
</feature>
<feature type="site" description="Transition state stabilizer" evidence="8">
    <location>
        <position position="84"/>
    </location>
</feature>
<dbReference type="GO" id="GO:0016579">
    <property type="term" value="P:protein deubiquitination"/>
    <property type="evidence" value="ECO:0007669"/>
    <property type="project" value="TreeGrafter"/>
</dbReference>
<evidence type="ECO:0000313" key="11">
    <source>
        <dbReference type="EMBL" id="KAF9472727.1"/>
    </source>
</evidence>
<dbReference type="PROSITE" id="PS52048">
    <property type="entry name" value="UCH_DOMAIN"/>
    <property type="match status" value="1"/>
</dbReference>
<keyword evidence="7 8" id="KW-0788">Thiol protease</keyword>
<evidence type="ECO:0000256" key="8">
    <source>
        <dbReference type="PROSITE-ProRule" id="PRU01393"/>
    </source>
</evidence>
<evidence type="ECO:0000256" key="9">
    <source>
        <dbReference type="SAM" id="MobiDB-lite"/>
    </source>
</evidence>
<feature type="region of interest" description="Disordered" evidence="9">
    <location>
        <begin position="246"/>
        <end position="271"/>
    </location>
</feature>
<feature type="site" description="Important for enzyme activity" evidence="8">
    <location>
        <position position="231"/>
    </location>
</feature>
<keyword evidence="6 8" id="KW-0378">Hydrolase</keyword>
<reference evidence="11" key="1">
    <citation type="submission" date="2020-11" db="EMBL/GenBank/DDBJ databases">
        <authorList>
            <consortium name="DOE Joint Genome Institute"/>
            <person name="Ahrendt S."/>
            <person name="Riley R."/>
            <person name="Andreopoulos W."/>
            <person name="Labutti K."/>
            <person name="Pangilinan J."/>
            <person name="Ruiz-Duenas F.J."/>
            <person name="Barrasa J.M."/>
            <person name="Sanchez-Garcia M."/>
            <person name="Camarero S."/>
            <person name="Miyauchi S."/>
            <person name="Serrano A."/>
            <person name="Linde D."/>
            <person name="Babiker R."/>
            <person name="Drula E."/>
            <person name="Ayuso-Fernandez I."/>
            <person name="Pacheco R."/>
            <person name="Padilla G."/>
            <person name="Ferreira P."/>
            <person name="Barriuso J."/>
            <person name="Kellner H."/>
            <person name="Castanera R."/>
            <person name="Alfaro M."/>
            <person name="Ramirez L."/>
            <person name="Pisabarro A.G."/>
            <person name="Kuo A."/>
            <person name="Tritt A."/>
            <person name="Lipzen A."/>
            <person name="He G."/>
            <person name="Yan M."/>
            <person name="Ng V."/>
            <person name="Cullen D."/>
            <person name="Martin F."/>
            <person name="Rosso M.-N."/>
            <person name="Henrissat B."/>
            <person name="Hibbett D."/>
            <person name="Martinez A.T."/>
            <person name="Grigoriev I.V."/>
        </authorList>
    </citation>
    <scope>NUCLEOTIDE SEQUENCE</scope>
    <source>
        <strain evidence="11">CIRM-BRFM 674</strain>
    </source>
</reference>
<dbReference type="OrthoDB" id="1924260at2759"/>
<feature type="region of interest" description="Disordered" evidence="9">
    <location>
        <begin position="442"/>
        <end position="461"/>
    </location>
</feature>
<keyword evidence="5 8" id="KW-0833">Ubl conjugation pathway</keyword>
<comment type="catalytic activity">
    <reaction evidence="1 8">
        <text>Thiol-dependent hydrolysis of ester, thioester, amide, peptide and isopeptide bonds formed by the C-terminal Gly of ubiquitin (a 76-residue protein attached to proteins as an intracellular targeting signal).</text>
        <dbReference type="EC" id="3.4.19.12"/>
    </reaction>
</comment>
<dbReference type="InterPro" id="IPR038765">
    <property type="entry name" value="Papain-like_cys_pep_sf"/>
</dbReference>
<dbReference type="GO" id="GO:0004843">
    <property type="term" value="F:cysteine-type deubiquitinase activity"/>
    <property type="evidence" value="ECO:0007669"/>
    <property type="project" value="UniProtKB-UniRule"/>
</dbReference>
<keyword evidence="12" id="KW-1185">Reference proteome</keyword>
<evidence type="ECO:0000256" key="4">
    <source>
        <dbReference type="ARBA" id="ARBA00022670"/>
    </source>
</evidence>
<dbReference type="Gene3D" id="3.40.532.10">
    <property type="entry name" value="Peptidase C12, ubiquitin carboxyl-terminal hydrolase"/>
    <property type="match status" value="1"/>
</dbReference>
<proteinExistence type="inferred from homology"/>
<accession>A0A9P5YMX9</accession>
<dbReference type="GO" id="GO:0006511">
    <property type="term" value="P:ubiquitin-dependent protein catabolic process"/>
    <property type="evidence" value="ECO:0007669"/>
    <property type="project" value="UniProtKB-UniRule"/>
</dbReference>
<dbReference type="InterPro" id="IPR036959">
    <property type="entry name" value="Peptidase_C12_UCH_sf"/>
</dbReference>
<dbReference type="PANTHER" id="PTHR10589">
    <property type="entry name" value="UBIQUITIN CARBOXYL-TERMINAL HYDROLASE"/>
    <property type="match status" value="1"/>
</dbReference>
<evidence type="ECO:0000259" key="10">
    <source>
        <dbReference type="PROSITE" id="PS52048"/>
    </source>
</evidence>
<dbReference type="Pfam" id="PF01088">
    <property type="entry name" value="Peptidase_C12"/>
    <property type="match status" value="1"/>
</dbReference>
<dbReference type="GO" id="GO:0005737">
    <property type="term" value="C:cytoplasm"/>
    <property type="evidence" value="ECO:0007669"/>
    <property type="project" value="TreeGrafter"/>
</dbReference>
<feature type="compositionally biased region" description="Basic residues" evidence="9">
    <location>
        <begin position="449"/>
        <end position="461"/>
    </location>
</feature>
<feature type="compositionally biased region" description="Low complexity" evidence="9">
    <location>
        <begin position="248"/>
        <end position="266"/>
    </location>
</feature>
<evidence type="ECO:0000256" key="5">
    <source>
        <dbReference type="ARBA" id="ARBA00022786"/>
    </source>
</evidence>
<evidence type="ECO:0000313" key="12">
    <source>
        <dbReference type="Proteomes" id="UP000807469"/>
    </source>
</evidence>
<gene>
    <name evidence="11" type="ORF">BDN70DRAFT_818237</name>
</gene>
<evidence type="ECO:0000256" key="2">
    <source>
        <dbReference type="ARBA" id="ARBA00009326"/>
    </source>
</evidence>
<dbReference type="EMBL" id="MU155504">
    <property type="protein sequence ID" value="KAF9472727.1"/>
    <property type="molecule type" value="Genomic_DNA"/>
</dbReference>
<comment type="caution">
    <text evidence="11">The sequence shown here is derived from an EMBL/GenBank/DDBJ whole genome shotgun (WGS) entry which is preliminary data.</text>
</comment>
<comment type="similarity">
    <text evidence="2 8">Belongs to the peptidase C12 family.</text>
</comment>
<dbReference type="InterPro" id="IPR001578">
    <property type="entry name" value="Peptidase_C12_UCH"/>
</dbReference>
<evidence type="ECO:0000256" key="1">
    <source>
        <dbReference type="ARBA" id="ARBA00000707"/>
    </source>
</evidence>
<evidence type="ECO:0000256" key="3">
    <source>
        <dbReference type="ARBA" id="ARBA00012759"/>
    </source>
</evidence>
<protein>
    <recommendedName>
        <fullName evidence="3 8">ubiquitinyl hydrolase 1</fullName>
        <ecNumber evidence="3 8">3.4.19.12</ecNumber>
    </recommendedName>
</protein>
<feature type="domain" description="UCH catalytic" evidence="10">
    <location>
        <begin position="11"/>
        <end position="306"/>
    </location>
</feature>
<keyword evidence="4 8" id="KW-0645">Protease</keyword>
<dbReference type="EC" id="3.4.19.12" evidence="3 8"/>
<feature type="active site" description="Nucleophile" evidence="8">
    <location>
        <position position="90"/>
    </location>
</feature>
<feature type="compositionally biased region" description="Basic residues" evidence="9">
    <location>
        <begin position="182"/>
        <end position="203"/>
    </location>
</feature>
<dbReference type="PANTHER" id="PTHR10589:SF16">
    <property type="entry name" value="UBIQUITIN CARBOXYL-TERMINAL HYDROLASE ISOZYME L5"/>
    <property type="match status" value="1"/>
</dbReference>
<evidence type="ECO:0000256" key="6">
    <source>
        <dbReference type="ARBA" id="ARBA00022801"/>
    </source>
</evidence>
<feature type="region of interest" description="Disordered" evidence="9">
    <location>
        <begin position="166"/>
        <end position="210"/>
    </location>
</feature>
<organism evidence="11 12">
    <name type="scientific">Pholiota conissans</name>
    <dbReference type="NCBI Taxonomy" id="109636"/>
    <lineage>
        <taxon>Eukaryota</taxon>
        <taxon>Fungi</taxon>
        <taxon>Dikarya</taxon>
        <taxon>Basidiomycota</taxon>
        <taxon>Agaricomycotina</taxon>
        <taxon>Agaricomycetes</taxon>
        <taxon>Agaricomycetidae</taxon>
        <taxon>Agaricales</taxon>
        <taxon>Agaricineae</taxon>
        <taxon>Strophariaceae</taxon>
        <taxon>Pholiota</taxon>
    </lineage>
</organism>
<dbReference type="Proteomes" id="UP000807469">
    <property type="component" value="Unassembled WGS sequence"/>
</dbReference>
<dbReference type="AlphaFoldDB" id="A0A9P5YMX9"/>
<name>A0A9P5YMX9_9AGAR</name>